<reference evidence="2 3" key="1">
    <citation type="submission" date="2017-09" db="EMBL/GenBank/DDBJ databases">
        <title>Depth-based differentiation of microbial function through sediment-hosted aquifers and enrichment of novel symbionts in the deep terrestrial subsurface.</title>
        <authorList>
            <person name="Probst A.J."/>
            <person name="Ladd B."/>
            <person name="Jarett J.K."/>
            <person name="Geller-Mcgrath D.E."/>
            <person name="Sieber C.M."/>
            <person name="Emerson J.B."/>
            <person name="Anantharaman K."/>
            <person name="Thomas B.C."/>
            <person name="Malmstrom R."/>
            <person name="Stieglmeier M."/>
            <person name="Klingl A."/>
            <person name="Woyke T."/>
            <person name="Ryan C.M."/>
            <person name="Banfield J.F."/>
        </authorList>
    </citation>
    <scope>NUCLEOTIDE SEQUENCE [LARGE SCALE GENOMIC DNA]</scope>
    <source>
        <strain evidence="2">CG_4_10_14_0_8_um_filter_42_10</strain>
    </source>
</reference>
<name>A0A2M7RL03_9BACT</name>
<dbReference type="AlphaFoldDB" id="A0A2M7RL03"/>
<dbReference type="Pfam" id="PF00561">
    <property type="entry name" value="Abhydrolase_1"/>
    <property type="match status" value="1"/>
</dbReference>
<protein>
    <recommendedName>
        <fullName evidence="1">AB hydrolase-1 domain-containing protein</fullName>
    </recommendedName>
</protein>
<evidence type="ECO:0000259" key="1">
    <source>
        <dbReference type="Pfam" id="PF00561"/>
    </source>
</evidence>
<dbReference type="Proteomes" id="UP000230779">
    <property type="component" value="Unassembled WGS sequence"/>
</dbReference>
<feature type="domain" description="AB hydrolase-1" evidence="1">
    <location>
        <begin position="101"/>
        <end position="196"/>
    </location>
</feature>
<gene>
    <name evidence="2" type="ORF">COY66_00905</name>
</gene>
<sequence>MFYLIAIIILVILYFLVSYVSAYGIVHLNRQPVPKNPKDYGMDYEKVELKPADGIIIRGWFIPASGDKIIIMTHVGGLTKYGSAVSYKNIFKLYNKEIEFLKTAQHLHDHGYSVLMFDFRNHGESDKSPNNGTTGVGLEEYKDVVAALDFIESREDLKNKKIGFVSFCMGANATIVAQSKEPEKFQKVKCLMLIQPISMEVFVRTYSRKVMTPFFAALLLPMIKRFVKWQSGYKLSELSPKNYVKDIKAPALYVQARNDPWTKLSDIQGFYDNTLSQKEFFWIENTKHRFESYSYFQDNPEKMLEWLERWM</sequence>
<evidence type="ECO:0000313" key="3">
    <source>
        <dbReference type="Proteomes" id="UP000230779"/>
    </source>
</evidence>
<evidence type="ECO:0000313" key="2">
    <source>
        <dbReference type="EMBL" id="PIY97151.1"/>
    </source>
</evidence>
<dbReference type="Gene3D" id="3.40.50.1820">
    <property type="entry name" value="alpha/beta hydrolase"/>
    <property type="match status" value="1"/>
</dbReference>
<accession>A0A2M7RL03</accession>
<comment type="caution">
    <text evidence="2">The sequence shown here is derived from an EMBL/GenBank/DDBJ whole genome shotgun (WGS) entry which is preliminary data.</text>
</comment>
<proteinExistence type="predicted"/>
<dbReference type="PANTHER" id="PTHR43358:SF4">
    <property type="entry name" value="ALPHA_BETA HYDROLASE FOLD-1 DOMAIN-CONTAINING PROTEIN"/>
    <property type="match status" value="1"/>
</dbReference>
<organism evidence="2 3">
    <name type="scientific">Candidatus Kerfeldbacteria bacterium CG_4_10_14_0_8_um_filter_42_10</name>
    <dbReference type="NCBI Taxonomy" id="2014248"/>
    <lineage>
        <taxon>Bacteria</taxon>
        <taxon>Candidatus Kerfeldiibacteriota</taxon>
    </lineage>
</organism>
<dbReference type="InterPro" id="IPR000073">
    <property type="entry name" value="AB_hydrolase_1"/>
</dbReference>
<dbReference type="InterPro" id="IPR029058">
    <property type="entry name" value="AB_hydrolase_fold"/>
</dbReference>
<dbReference type="SUPFAM" id="SSF53474">
    <property type="entry name" value="alpha/beta-Hydrolases"/>
    <property type="match status" value="1"/>
</dbReference>
<dbReference type="EMBL" id="PFMD01000010">
    <property type="protein sequence ID" value="PIY97151.1"/>
    <property type="molecule type" value="Genomic_DNA"/>
</dbReference>
<dbReference type="InterPro" id="IPR052920">
    <property type="entry name" value="DNA-binding_regulatory"/>
</dbReference>
<dbReference type="PANTHER" id="PTHR43358">
    <property type="entry name" value="ALPHA/BETA-HYDROLASE"/>
    <property type="match status" value="1"/>
</dbReference>